<proteinExistence type="inferred from homology"/>
<dbReference type="InterPro" id="IPR001227">
    <property type="entry name" value="Ac_transferase_dom_sf"/>
</dbReference>
<dbReference type="SUPFAM" id="SSF52151">
    <property type="entry name" value="FabD/lysophospholipase-like"/>
    <property type="match status" value="1"/>
</dbReference>
<dbReference type="EC" id="2.3.1.39" evidence="1 6"/>
<evidence type="ECO:0000313" key="8">
    <source>
        <dbReference type="EMBL" id="CAH0990122.1"/>
    </source>
</evidence>
<accession>A0ABM9AAG1</accession>
<dbReference type="InterPro" id="IPR050858">
    <property type="entry name" value="Mal-CoA-ACP_Trans/PKS_FabD"/>
</dbReference>
<evidence type="ECO:0000313" key="9">
    <source>
        <dbReference type="Proteomes" id="UP000838100"/>
    </source>
</evidence>
<protein>
    <recommendedName>
        <fullName evidence="2 6">Malonyl CoA-acyl carrier protein transacylase</fullName>
        <ecNumber evidence="1 6">2.3.1.39</ecNumber>
    </recommendedName>
</protein>
<dbReference type="PANTHER" id="PTHR42681">
    <property type="entry name" value="MALONYL-COA-ACYL CARRIER PROTEIN TRANSACYLASE, MITOCHONDRIAL"/>
    <property type="match status" value="1"/>
</dbReference>
<sequence>MSNLKLAFLFPGQGSQKVGMLSELAAAYPIIEQTFSEASEVLGYDLWALSQQGPQEELNLTEKTQPLLLTSSVALWRVWQQLEGAKPEVLGGHSLGEFSALVCAGVLEFKDAVNLVRLRGQFMQTAVPVGEGAMAAIIGLSDEAIEQACQQASATGVVQAVNYNSPGQVVIAGHVAAVEAAIVLCKEAGAKRALPLPVSAPFHTELMKPAGEKLAVEIDKITFSQPQIDVVHNVNAKTESNPEKIKALMVEQIYSAVQWTSCVETMLEMGVEVTVECGPGKVLAGLSGRINRALKGKAFATEDQANLDKALATFQ</sequence>
<evidence type="ECO:0000256" key="1">
    <source>
        <dbReference type="ARBA" id="ARBA00013258"/>
    </source>
</evidence>
<reference evidence="8" key="1">
    <citation type="submission" date="2021-12" db="EMBL/GenBank/DDBJ databases">
        <authorList>
            <person name="Rodrigo-Torres L."/>
            <person name="Arahal R. D."/>
            <person name="Lucena T."/>
        </authorList>
    </citation>
    <scope>NUCLEOTIDE SEQUENCE</scope>
    <source>
        <strain evidence="8">CECT 8267</strain>
    </source>
</reference>
<evidence type="ECO:0000256" key="2">
    <source>
        <dbReference type="ARBA" id="ARBA00018953"/>
    </source>
</evidence>
<comment type="similarity">
    <text evidence="6">Belongs to the fabD family.</text>
</comment>
<keyword evidence="9" id="KW-1185">Reference proteome</keyword>
<dbReference type="EMBL" id="CAKLPX010000001">
    <property type="protein sequence ID" value="CAH0990122.1"/>
    <property type="molecule type" value="Genomic_DNA"/>
</dbReference>
<dbReference type="PANTHER" id="PTHR42681:SF1">
    <property type="entry name" value="MALONYL-COA-ACYL CARRIER PROTEIN TRANSACYLASE, MITOCHONDRIAL"/>
    <property type="match status" value="1"/>
</dbReference>
<dbReference type="InterPro" id="IPR024925">
    <property type="entry name" value="Malonyl_CoA-ACP_transAc"/>
</dbReference>
<dbReference type="NCBIfam" id="TIGR00128">
    <property type="entry name" value="fabD"/>
    <property type="match status" value="1"/>
</dbReference>
<evidence type="ECO:0000256" key="4">
    <source>
        <dbReference type="ARBA" id="ARBA00023315"/>
    </source>
</evidence>
<evidence type="ECO:0000256" key="5">
    <source>
        <dbReference type="ARBA" id="ARBA00048462"/>
    </source>
</evidence>
<comment type="caution">
    <text evidence="8">The sequence shown here is derived from an EMBL/GenBank/DDBJ whole genome shotgun (WGS) entry which is preliminary data.</text>
</comment>
<dbReference type="InterPro" id="IPR016036">
    <property type="entry name" value="Malonyl_transacylase_ACP-bd"/>
</dbReference>
<comment type="catalytic activity">
    <reaction evidence="5 6">
        <text>holo-[ACP] + malonyl-CoA = malonyl-[ACP] + CoA</text>
        <dbReference type="Rhea" id="RHEA:41792"/>
        <dbReference type="Rhea" id="RHEA-COMP:9623"/>
        <dbReference type="Rhea" id="RHEA-COMP:9685"/>
        <dbReference type="ChEBI" id="CHEBI:57287"/>
        <dbReference type="ChEBI" id="CHEBI:57384"/>
        <dbReference type="ChEBI" id="CHEBI:64479"/>
        <dbReference type="ChEBI" id="CHEBI:78449"/>
        <dbReference type="EC" id="2.3.1.39"/>
    </reaction>
</comment>
<organism evidence="8 9">
    <name type="scientific">Sinobacterium norvegicum</name>
    <dbReference type="NCBI Taxonomy" id="1641715"/>
    <lineage>
        <taxon>Bacteria</taxon>
        <taxon>Pseudomonadati</taxon>
        <taxon>Pseudomonadota</taxon>
        <taxon>Gammaproteobacteria</taxon>
        <taxon>Cellvibrionales</taxon>
        <taxon>Spongiibacteraceae</taxon>
        <taxon>Sinobacterium</taxon>
    </lineage>
</organism>
<dbReference type="SMART" id="SM00827">
    <property type="entry name" value="PKS_AT"/>
    <property type="match status" value="1"/>
</dbReference>
<keyword evidence="3 6" id="KW-0808">Transferase</keyword>
<dbReference type="RefSeq" id="WP_290368471.1">
    <property type="nucleotide sequence ID" value="NZ_CAKLPX010000001.1"/>
</dbReference>
<evidence type="ECO:0000259" key="7">
    <source>
        <dbReference type="SMART" id="SM00827"/>
    </source>
</evidence>
<dbReference type="Gene3D" id="3.40.366.10">
    <property type="entry name" value="Malonyl-Coenzyme A Acyl Carrier Protein, domain 2"/>
    <property type="match status" value="1"/>
</dbReference>
<feature type="domain" description="Malonyl-CoA:ACP transacylase (MAT)" evidence="7">
    <location>
        <begin position="9"/>
        <end position="306"/>
    </location>
</feature>
<evidence type="ECO:0000256" key="3">
    <source>
        <dbReference type="ARBA" id="ARBA00022679"/>
    </source>
</evidence>
<name>A0ABM9AAG1_9GAMM</name>
<keyword evidence="4 6" id="KW-0012">Acyltransferase</keyword>
<dbReference type="PIRSF" id="PIRSF000446">
    <property type="entry name" value="Mct"/>
    <property type="match status" value="1"/>
</dbReference>
<evidence type="ECO:0000256" key="6">
    <source>
        <dbReference type="PIRNR" id="PIRNR000446"/>
    </source>
</evidence>
<dbReference type="InterPro" id="IPR016035">
    <property type="entry name" value="Acyl_Trfase/lysoPLipase"/>
</dbReference>
<dbReference type="SUPFAM" id="SSF55048">
    <property type="entry name" value="Probable ACP-binding domain of malonyl-CoA ACP transacylase"/>
    <property type="match status" value="1"/>
</dbReference>
<dbReference type="InterPro" id="IPR004410">
    <property type="entry name" value="Malonyl_CoA-ACP_transAc_FabD"/>
</dbReference>
<dbReference type="GO" id="GO:0004314">
    <property type="term" value="F:[acyl-carrier-protein] S-malonyltransferase activity"/>
    <property type="evidence" value="ECO:0007669"/>
    <property type="project" value="UniProtKB-EC"/>
</dbReference>
<dbReference type="Proteomes" id="UP000838100">
    <property type="component" value="Unassembled WGS sequence"/>
</dbReference>
<dbReference type="Pfam" id="PF00698">
    <property type="entry name" value="Acyl_transf_1"/>
    <property type="match status" value="1"/>
</dbReference>
<gene>
    <name evidence="8" type="primary">fabD</name>
    <name evidence="8" type="ORF">SIN8267_00207</name>
</gene>
<dbReference type="Gene3D" id="3.30.70.250">
    <property type="entry name" value="Malonyl-CoA ACP transacylase, ACP-binding"/>
    <property type="match status" value="1"/>
</dbReference>
<dbReference type="InterPro" id="IPR014043">
    <property type="entry name" value="Acyl_transferase_dom"/>
</dbReference>